<dbReference type="PANTHER" id="PTHR33121">
    <property type="entry name" value="CYCLIC DI-GMP PHOSPHODIESTERASE PDEF"/>
    <property type="match status" value="1"/>
</dbReference>
<name>A0A3N0BDR7_9ACTN</name>
<sequence>MYGTERGSDLAQSNLVTTTGPYLRDPVVSIVGSNPSGTRIALPEGFAFADRIAQSKESSRIVYCATPKDCMDAVHSGTADAAYIDAHVAHYLLSEPQYESLTMTTITEFSNNLSIAVRNDADPRLQSILDRCVQYTSNRTMDAWISQSSLAIHPTSPLDFLRQYPLQIIFALALLFAAILGAGVYLARAKLRTARQIQRMSFTDPLTGGWSLARFRTVLNERLENAPDETYALAYLDIKRFKSFNAAFGYAAGDELLKGLARTIERMLHEDEYLARITADEFAILLKWEGWKPMLDRFNELDERFNNLPVLKDLSHRLSLIAGLCVVRRSPDSSSIRSQDVIELIDCARYARESIDETAHSAAALYTSDMKERDLAERALVAAAQDALNNGEFTAYYQPKVSMRTNRILGFEALARWESPERGLVSPSEFIPLFERNGLIIELDLRLFELACRRIRACLDVDGRAPIIACNFSRRHLENDRFPDTLKEIAERHRAPIANLELELTENIVMADLERTTSVCERLKELGFRISIDDFGNGYSSLGTLKDLPIDVLKLDRSFLMSSQSEDRSKAILKGVVNIAALLNVRIVAEGVETKEQADMLMALDPHMVAQGFLYSRPVPLPESDAQFRAGALMPKEAI</sequence>
<dbReference type="InterPro" id="IPR035919">
    <property type="entry name" value="EAL_sf"/>
</dbReference>
<evidence type="ECO:0008006" key="6">
    <source>
        <dbReference type="Google" id="ProtNLM"/>
    </source>
</evidence>
<evidence type="ECO:0000313" key="5">
    <source>
        <dbReference type="Proteomes" id="UP000278632"/>
    </source>
</evidence>
<keyword evidence="5" id="KW-1185">Reference proteome</keyword>
<organism evidence="4 5">
    <name type="scientific">Paraeggerthella hongkongensis</name>
    <dbReference type="NCBI Taxonomy" id="230658"/>
    <lineage>
        <taxon>Bacteria</taxon>
        <taxon>Bacillati</taxon>
        <taxon>Actinomycetota</taxon>
        <taxon>Coriobacteriia</taxon>
        <taxon>Eggerthellales</taxon>
        <taxon>Eggerthellaceae</taxon>
        <taxon>Paraeggerthella</taxon>
    </lineage>
</organism>
<keyword evidence="1" id="KW-0472">Membrane</keyword>
<feature type="transmembrane region" description="Helical" evidence="1">
    <location>
        <begin position="164"/>
        <end position="187"/>
    </location>
</feature>
<dbReference type="SUPFAM" id="SSF53850">
    <property type="entry name" value="Periplasmic binding protein-like II"/>
    <property type="match status" value="1"/>
</dbReference>
<evidence type="ECO:0000256" key="1">
    <source>
        <dbReference type="SAM" id="Phobius"/>
    </source>
</evidence>
<dbReference type="PANTHER" id="PTHR33121:SF70">
    <property type="entry name" value="SIGNALING PROTEIN YKOW"/>
    <property type="match status" value="1"/>
</dbReference>
<comment type="caution">
    <text evidence="4">The sequence shown here is derived from an EMBL/GenBank/DDBJ whole genome shotgun (WGS) entry which is preliminary data.</text>
</comment>
<accession>A0A3N0BDR7</accession>
<dbReference type="CDD" id="cd01948">
    <property type="entry name" value="EAL"/>
    <property type="match status" value="1"/>
</dbReference>
<proteinExistence type="predicted"/>
<dbReference type="OrthoDB" id="23692at2"/>
<evidence type="ECO:0000313" key="4">
    <source>
        <dbReference type="EMBL" id="RNL45716.1"/>
    </source>
</evidence>
<dbReference type="InterPro" id="IPR043128">
    <property type="entry name" value="Rev_trsase/Diguanyl_cyclase"/>
</dbReference>
<dbReference type="SUPFAM" id="SSF141868">
    <property type="entry name" value="EAL domain-like"/>
    <property type="match status" value="1"/>
</dbReference>
<dbReference type="Pfam" id="PF00563">
    <property type="entry name" value="EAL"/>
    <property type="match status" value="1"/>
</dbReference>
<evidence type="ECO:0000259" key="3">
    <source>
        <dbReference type="PROSITE" id="PS50887"/>
    </source>
</evidence>
<reference evidence="5" key="1">
    <citation type="submission" date="2018-05" db="EMBL/GenBank/DDBJ databases">
        <title>Genome Sequencing of selected type strains of the family Eggerthellaceae.</title>
        <authorList>
            <person name="Danylec N."/>
            <person name="Stoll D.A."/>
            <person name="Doetsch A."/>
            <person name="Huch M."/>
        </authorList>
    </citation>
    <scope>NUCLEOTIDE SEQUENCE [LARGE SCALE GENOMIC DNA]</scope>
    <source>
        <strain evidence="5">DSM 16106</strain>
    </source>
</reference>
<dbReference type="GO" id="GO:0071111">
    <property type="term" value="F:cyclic-guanylate-specific phosphodiesterase activity"/>
    <property type="evidence" value="ECO:0007669"/>
    <property type="project" value="InterPro"/>
</dbReference>
<dbReference type="Proteomes" id="UP000278632">
    <property type="component" value="Unassembled WGS sequence"/>
</dbReference>
<dbReference type="PROSITE" id="PS50887">
    <property type="entry name" value="GGDEF"/>
    <property type="match status" value="1"/>
</dbReference>
<keyword evidence="1" id="KW-0812">Transmembrane</keyword>
<dbReference type="EMBL" id="QICD01000007">
    <property type="protein sequence ID" value="RNL45716.1"/>
    <property type="molecule type" value="Genomic_DNA"/>
</dbReference>
<feature type="domain" description="EAL" evidence="2">
    <location>
        <begin position="377"/>
        <end position="632"/>
    </location>
</feature>
<dbReference type="InterPro" id="IPR001633">
    <property type="entry name" value="EAL_dom"/>
</dbReference>
<dbReference type="SMART" id="SM00052">
    <property type="entry name" value="EAL"/>
    <property type="match status" value="1"/>
</dbReference>
<dbReference type="InterPro" id="IPR029787">
    <property type="entry name" value="Nucleotide_cyclase"/>
</dbReference>
<dbReference type="Gene3D" id="3.40.190.10">
    <property type="entry name" value="Periplasmic binding protein-like II"/>
    <property type="match status" value="2"/>
</dbReference>
<dbReference type="AlphaFoldDB" id="A0A3N0BDR7"/>
<dbReference type="Pfam" id="PF00990">
    <property type="entry name" value="GGDEF"/>
    <property type="match status" value="1"/>
</dbReference>
<dbReference type="Gene3D" id="3.30.70.270">
    <property type="match status" value="1"/>
</dbReference>
<feature type="domain" description="GGDEF" evidence="3">
    <location>
        <begin position="229"/>
        <end position="368"/>
    </location>
</feature>
<dbReference type="RefSeq" id="WP_123191897.1">
    <property type="nucleotide sequence ID" value="NZ_QICD01000007.1"/>
</dbReference>
<dbReference type="SUPFAM" id="SSF55073">
    <property type="entry name" value="Nucleotide cyclase"/>
    <property type="match status" value="1"/>
</dbReference>
<dbReference type="Gene3D" id="3.20.20.450">
    <property type="entry name" value="EAL domain"/>
    <property type="match status" value="1"/>
</dbReference>
<dbReference type="InterPro" id="IPR050706">
    <property type="entry name" value="Cyclic-di-GMP_PDE-like"/>
</dbReference>
<gene>
    <name evidence="4" type="ORF">DMP08_05155</name>
</gene>
<dbReference type="SMART" id="SM00267">
    <property type="entry name" value="GGDEF"/>
    <property type="match status" value="1"/>
</dbReference>
<dbReference type="CDD" id="cd01949">
    <property type="entry name" value="GGDEF"/>
    <property type="match status" value="1"/>
</dbReference>
<protein>
    <recommendedName>
        <fullName evidence="6">Diguanylate cyclase</fullName>
    </recommendedName>
</protein>
<dbReference type="InterPro" id="IPR000160">
    <property type="entry name" value="GGDEF_dom"/>
</dbReference>
<keyword evidence="1" id="KW-1133">Transmembrane helix</keyword>
<dbReference type="PROSITE" id="PS50883">
    <property type="entry name" value="EAL"/>
    <property type="match status" value="1"/>
</dbReference>
<evidence type="ECO:0000259" key="2">
    <source>
        <dbReference type="PROSITE" id="PS50883"/>
    </source>
</evidence>
<dbReference type="NCBIfam" id="TIGR00254">
    <property type="entry name" value="GGDEF"/>
    <property type="match status" value="1"/>
</dbReference>